<feature type="region of interest" description="Disordered" evidence="1">
    <location>
        <begin position="89"/>
        <end position="110"/>
    </location>
</feature>
<sequence>MILTTSPPRSAVIYFSAGGTFSFPPSNARRQNIRKTAFGEPGTTPPEKMMREQVPIPSLPQCCTLWFTPYLHYSTSLPACLPCPDLPRGSHTAHQVHSYPEAKMRPDRTV</sequence>
<reference evidence="2" key="1">
    <citation type="submission" date="2023-10" db="EMBL/GenBank/DDBJ databases">
        <title>Genome assemblies of two species of porcelain crab, Petrolisthes cinctipes and Petrolisthes manimaculis (Anomura: Porcellanidae).</title>
        <authorList>
            <person name="Angst P."/>
        </authorList>
    </citation>
    <scope>NUCLEOTIDE SEQUENCE</scope>
    <source>
        <strain evidence="2">PB745_01</strain>
        <tissue evidence="2">Gill</tissue>
    </source>
</reference>
<protein>
    <submittedName>
        <fullName evidence="2">Uncharacterized protein</fullName>
    </submittedName>
</protein>
<organism evidence="2 3">
    <name type="scientific">Petrolisthes cinctipes</name>
    <name type="common">Flat porcelain crab</name>
    <dbReference type="NCBI Taxonomy" id="88211"/>
    <lineage>
        <taxon>Eukaryota</taxon>
        <taxon>Metazoa</taxon>
        <taxon>Ecdysozoa</taxon>
        <taxon>Arthropoda</taxon>
        <taxon>Crustacea</taxon>
        <taxon>Multicrustacea</taxon>
        <taxon>Malacostraca</taxon>
        <taxon>Eumalacostraca</taxon>
        <taxon>Eucarida</taxon>
        <taxon>Decapoda</taxon>
        <taxon>Pleocyemata</taxon>
        <taxon>Anomura</taxon>
        <taxon>Galatheoidea</taxon>
        <taxon>Porcellanidae</taxon>
        <taxon>Petrolisthes</taxon>
    </lineage>
</organism>
<dbReference type="EMBL" id="JAWQEG010003874">
    <property type="protein sequence ID" value="KAK3864088.1"/>
    <property type="molecule type" value="Genomic_DNA"/>
</dbReference>
<dbReference type="AlphaFoldDB" id="A0AAE1EYV4"/>
<dbReference type="Proteomes" id="UP001286313">
    <property type="component" value="Unassembled WGS sequence"/>
</dbReference>
<accession>A0AAE1EYV4</accession>
<evidence type="ECO:0000256" key="1">
    <source>
        <dbReference type="SAM" id="MobiDB-lite"/>
    </source>
</evidence>
<comment type="caution">
    <text evidence="2">The sequence shown here is derived from an EMBL/GenBank/DDBJ whole genome shotgun (WGS) entry which is preliminary data.</text>
</comment>
<keyword evidence="3" id="KW-1185">Reference proteome</keyword>
<gene>
    <name evidence="2" type="ORF">Pcinc_030207</name>
</gene>
<proteinExistence type="predicted"/>
<name>A0AAE1EYV4_PETCI</name>
<evidence type="ECO:0000313" key="3">
    <source>
        <dbReference type="Proteomes" id="UP001286313"/>
    </source>
</evidence>
<evidence type="ECO:0000313" key="2">
    <source>
        <dbReference type="EMBL" id="KAK3864088.1"/>
    </source>
</evidence>
<feature type="compositionally biased region" description="Basic and acidic residues" evidence="1">
    <location>
        <begin position="100"/>
        <end position="110"/>
    </location>
</feature>